<dbReference type="InterPro" id="IPR039420">
    <property type="entry name" value="WalR-like"/>
</dbReference>
<dbReference type="CDD" id="cd06170">
    <property type="entry name" value="LuxR_C_like"/>
    <property type="match status" value="1"/>
</dbReference>
<reference evidence="6 7" key="1">
    <citation type="submission" date="2019-07" db="EMBL/GenBank/DDBJ databases">
        <title>Quadrisphaera sp. strain DD2A genome sequencing and assembly.</title>
        <authorList>
            <person name="Kim I."/>
        </authorList>
    </citation>
    <scope>NUCLEOTIDE SEQUENCE [LARGE SCALE GENOMIC DNA]</scope>
    <source>
        <strain evidence="6 7">DD2A</strain>
    </source>
</reference>
<feature type="domain" description="Response regulatory" evidence="5">
    <location>
        <begin position="3"/>
        <end position="119"/>
    </location>
</feature>
<keyword evidence="7" id="KW-1185">Reference proteome</keyword>
<dbReference type="Proteomes" id="UP000321234">
    <property type="component" value="Unassembled WGS sequence"/>
</dbReference>
<accession>A0A5C8ZDM6</accession>
<dbReference type="InterPro" id="IPR001789">
    <property type="entry name" value="Sig_transdc_resp-reg_receiver"/>
</dbReference>
<organism evidence="6 7">
    <name type="scientific">Quadrisphaera setariae</name>
    <dbReference type="NCBI Taxonomy" id="2593304"/>
    <lineage>
        <taxon>Bacteria</taxon>
        <taxon>Bacillati</taxon>
        <taxon>Actinomycetota</taxon>
        <taxon>Actinomycetes</taxon>
        <taxon>Kineosporiales</taxon>
        <taxon>Kineosporiaceae</taxon>
        <taxon>Quadrisphaera</taxon>
    </lineage>
</organism>
<keyword evidence="2" id="KW-0238">DNA-binding</keyword>
<dbReference type="Pfam" id="PF00072">
    <property type="entry name" value="Response_reg"/>
    <property type="match status" value="1"/>
</dbReference>
<keyword evidence="1 3" id="KW-0597">Phosphoprotein</keyword>
<dbReference type="EMBL" id="VKAC01000008">
    <property type="protein sequence ID" value="TXR55594.1"/>
    <property type="molecule type" value="Genomic_DNA"/>
</dbReference>
<gene>
    <name evidence="6" type="ORF">FMM08_13960</name>
</gene>
<dbReference type="Pfam" id="PF00196">
    <property type="entry name" value="GerE"/>
    <property type="match status" value="1"/>
</dbReference>
<evidence type="ECO:0000256" key="3">
    <source>
        <dbReference type="PROSITE-ProRule" id="PRU00169"/>
    </source>
</evidence>
<sequence>MVRVLVVDDEQLVRTALSTVLGSADDLEVVAAVDGVGAAAALSAHRADVVLCDLRMPYVDGLTVLRHVASCPPPRPAVAVLTSFADDALVAEALSLGAAGYLVKDSSPEHLIDAVRRLARGAAVLSAEVTRPVIDGFLRSRPDAGAVAQVALLSPREREVLVLMARGLGNAEVADELHLSQATVKYHVSAVLTKLGAENRVQAALVAVRAGLVPTGT</sequence>
<dbReference type="SMART" id="SM00448">
    <property type="entry name" value="REC"/>
    <property type="match status" value="1"/>
</dbReference>
<dbReference type="SUPFAM" id="SSF52172">
    <property type="entry name" value="CheY-like"/>
    <property type="match status" value="1"/>
</dbReference>
<dbReference type="CDD" id="cd17535">
    <property type="entry name" value="REC_NarL-like"/>
    <property type="match status" value="1"/>
</dbReference>
<dbReference type="PRINTS" id="PR00038">
    <property type="entry name" value="HTHLUXR"/>
</dbReference>
<proteinExistence type="predicted"/>
<dbReference type="GO" id="GO:0006355">
    <property type="term" value="P:regulation of DNA-templated transcription"/>
    <property type="evidence" value="ECO:0007669"/>
    <property type="project" value="InterPro"/>
</dbReference>
<dbReference type="InterPro" id="IPR011006">
    <property type="entry name" value="CheY-like_superfamily"/>
</dbReference>
<protein>
    <submittedName>
        <fullName evidence="6">Response regulator transcription factor</fullName>
    </submittedName>
</protein>
<feature type="modified residue" description="4-aspartylphosphate" evidence="3">
    <location>
        <position position="53"/>
    </location>
</feature>
<evidence type="ECO:0000256" key="2">
    <source>
        <dbReference type="ARBA" id="ARBA00023125"/>
    </source>
</evidence>
<name>A0A5C8ZDM6_9ACTN</name>
<dbReference type="AlphaFoldDB" id="A0A5C8ZDM6"/>
<comment type="caution">
    <text evidence="6">The sequence shown here is derived from an EMBL/GenBank/DDBJ whole genome shotgun (WGS) entry which is preliminary data.</text>
</comment>
<dbReference type="PANTHER" id="PTHR43214">
    <property type="entry name" value="TWO-COMPONENT RESPONSE REGULATOR"/>
    <property type="match status" value="1"/>
</dbReference>
<dbReference type="InterPro" id="IPR000792">
    <property type="entry name" value="Tscrpt_reg_LuxR_C"/>
</dbReference>
<evidence type="ECO:0000259" key="4">
    <source>
        <dbReference type="PROSITE" id="PS50043"/>
    </source>
</evidence>
<dbReference type="PROSITE" id="PS50043">
    <property type="entry name" value="HTH_LUXR_2"/>
    <property type="match status" value="1"/>
</dbReference>
<feature type="domain" description="HTH luxR-type" evidence="4">
    <location>
        <begin position="146"/>
        <end position="211"/>
    </location>
</feature>
<dbReference type="PROSITE" id="PS50110">
    <property type="entry name" value="RESPONSE_REGULATORY"/>
    <property type="match status" value="1"/>
</dbReference>
<evidence type="ECO:0000313" key="7">
    <source>
        <dbReference type="Proteomes" id="UP000321234"/>
    </source>
</evidence>
<dbReference type="GO" id="GO:0000160">
    <property type="term" value="P:phosphorelay signal transduction system"/>
    <property type="evidence" value="ECO:0007669"/>
    <property type="project" value="InterPro"/>
</dbReference>
<dbReference type="SMART" id="SM00421">
    <property type="entry name" value="HTH_LUXR"/>
    <property type="match status" value="1"/>
</dbReference>
<dbReference type="PROSITE" id="PS00622">
    <property type="entry name" value="HTH_LUXR_1"/>
    <property type="match status" value="1"/>
</dbReference>
<dbReference type="Gene3D" id="3.40.50.2300">
    <property type="match status" value="1"/>
</dbReference>
<dbReference type="OrthoDB" id="9808843at2"/>
<evidence type="ECO:0000256" key="1">
    <source>
        <dbReference type="ARBA" id="ARBA00022553"/>
    </source>
</evidence>
<dbReference type="InterPro" id="IPR058245">
    <property type="entry name" value="NreC/VraR/RcsB-like_REC"/>
</dbReference>
<evidence type="ECO:0000313" key="6">
    <source>
        <dbReference type="EMBL" id="TXR55594.1"/>
    </source>
</evidence>
<dbReference type="GO" id="GO:0003677">
    <property type="term" value="F:DNA binding"/>
    <property type="evidence" value="ECO:0007669"/>
    <property type="project" value="UniProtKB-KW"/>
</dbReference>
<evidence type="ECO:0000259" key="5">
    <source>
        <dbReference type="PROSITE" id="PS50110"/>
    </source>
</evidence>